<dbReference type="Gene3D" id="3.40.30.10">
    <property type="entry name" value="Glutaredoxin"/>
    <property type="match status" value="1"/>
</dbReference>
<dbReference type="PROSITE" id="PS51352">
    <property type="entry name" value="THIOREDOXIN_2"/>
    <property type="match status" value="1"/>
</dbReference>
<feature type="domain" description="Thioredoxin" evidence="3">
    <location>
        <begin position="1"/>
        <end position="118"/>
    </location>
</feature>
<reference evidence="5" key="1">
    <citation type="journal article" date="2016" name="Genome Announc.">
        <title>Draft genome sequence of Aspergillus niger strain An76.</title>
        <authorList>
            <person name="Gong W."/>
            <person name="Cheng Z."/>
            <person name="Zhang H."/>
            <person name="Liu L."/>
            <person name="Gao P."/>
            <person name="Wang L."/>
        </authorList>
    </citation>
    <scope>NUCLEOTIDE SEQUENCE [LARGE SCALE GENOMIC DNA]</scope>
    <source>
        <strain evidence="5">An76</strain>
    </source>
</reference>
<dbReference type="Pfam" id="PF00085">
    <property type="entry name" value="Thioredoxin"/>
    <property type="match status" value="1"/>
</dbReference>
<comment type="caution">
    <text evidence="4">The sequence shown here is derived from an EMBL/GenBank/DDBJ whole genome shotgun (WGS) entry which is preliminary data.</text>
</comment>
<dbReference type="EMBL" id="BCMY01000009">
    <property type="protein sequence ID" value="GAQ43562.1"/>
    <property type="molecule type" value="Genomic_DNA"/>
</dbReference>
<evidence type="ECO:0000256" key="1">
    <source>
        <dbReference type="ARBA" id="ARBA00008987"/>
    </source>
</evidence>
<organism evidence="4 5">
    <name type="scientific">Aspergillus niger</name>
    <dbReference type="NCBI Taxonomy" id="5061"/>
    <lineage>
        <taxon>Eukaryota</taxon>
        <taxon>Fungi</taxon>
        <taxon>Dikarya</taxon>
        <taxon>Ascomycota</taxon>
        <taxon>Pezizomycotina</taxon>
        <taxon>Eurotiomycetes</taxon>
        <taxon>Eurotiomycetidae</taxon>
        <taxon>Eurotiales</taxon>
        <taxon>Aspergillaceae</taxon>
        <taxon>Aspergillus</taxon>
        <taxon>Aspergillus subgen. Circumdati</taxon>
    </lineage>
</organism>
<dbReference type="AlphaFoldDB" id="A0A100ILU0"/>
<comment type="similarity">
    <text evidence="1">Belongs to the thioredoxin family.</text>
</comment>
<dbReference type="OrthoDB" id="4477823at2759"/>
<name>A0A100ILU0_ASPNG</name>
<evidence type="ECO:0000259" key="3">
    <source>
        <dbReference type="PROSITE" id="PS51352"/>
    </source>
</evidence>
<dbReference type="InterPro" id="IPR013766">
    <property type="entry name" value="Thioredoxin_domain"/>
</dbReference>
<dbReference type="InterPro" id="IPR036249">
    <property type="entry name" value="Thioredoxin-like_sf"/>
</dbReference>
<keyword evidence="2" id="KW-1015">Disulfide bond</keyword>
<dbReference type="PANTHER" id="PTHR46115">
    <property type="entry name" value="THIOREDOXIN-LIKE PROTEIN 1"/>
    <property type="match status" value="1"/>
</dbReference>
<evidence type="ECO:0000256" key="2">
    <source>
        <dbReference type="ARBA" id="ARBA00023157"/>
    </source>
</evidence>
<dbReference type="CDD" id="cd02947">
    <property type="entry name" value="TRX_family"/>
    <property type="match status" value="1"/>
</dbReference>
<dbReference type="Proteomes" id="UP000068243">
    <property type="component" value="Unassembled WGS sequence"/>
</dbReference>
<gene>
    <name evidence="4" type="ORF">ABL_06223</name>
</gene>
<accession>A0A100ILU0</accession>
<sequence>MVVHAFKTNQNINSIIFGPAEFTEKAINSKKKVAVLFFATWAGPCINIRPAFEKLSDEYRSIEFYDVDVDDLDQLADDWGVAVFPTFFFFKDGAHLNDFTFRGGSPQGIMNGIHALQS</sequence>
<protein>
    <submittedName>
        <fullName evidence="4">Thioredoxin</fullName>
    </submittedName>
</protein>
<dbReference type="SUPFAM" id="SSF52833">
    <property type="entry name" value="Thioredoxin-like"/>
    <property type="match status" value="1"/>
</dbReference>
<proteinExistence type="inferred from homology"/>
<evidence type="ECO:0000313" key="4">
    <source>
        <dbReference type="EMBL" id="GAQ43562.1"/>
    </source>
</evidence>
<evidence type="ECO:0000313" key="5">
    <source>
        <dbReference type="Proteomes" id="UP000068243"/>
    </source>
</evidence>